<evidence type="ECO:0000313" key="2">
    <source>
        <dbReference type="Proteomes" id="UP001449657"/>
    </source>
</evidence>
<organism evidence="1 2">
    <name type="scientific">Chitinophaga caseinilytica</name>
    <dbReference type="NCBI Taxonomy" id="2267521"/>
    <lineage>
        <taxon>Bacteria</taxon>
        <taxon>Pseudomonadati</taxon>
        <taxon>Bacteroidota</taxon>
        <taxon>Chitinophagia</taxon>
        <taxon>Chitinophagales</taxon>
        <taxon>Chitinophagaceae</taxon>
        <taxon>Chitinophaga</taxon>
    </lineage>
</organism>
<name>A0ABZ2YYD2_9BACT</name>
<dbReference type="EMBL" id="CP150096">
    <property type="protein sequence ID" value="WZN44474.1"/>
    <property type="molecule type" value="Genomic_DNA"/>
</dbReference>
<sequence>MAKKKKNEAEIKAVTVNELKKEMLSLPHAELVEICLRLAKFKKENKELLSYLLFDASYPETYLDQVKAYIDAEFENLGTTHAYLAKKTIRKILRITNKHIRFTQSKTAEIELLLHFSKRLRRAGDLLKSSVQLGNLYFQQLRKIEKAIDAQHEDLQYDYRRELELLAKV</sequence>
<proteinExistence type="predicted"/>
<keyword evidence="2" id="KW-1185">Reference proteome</keyword>
<accession>A0ABZ2YYD2</accession>
<gene>
    <name evidence="1" type="ORF">WJU22_16385</name>
</gene>
<evidence type="ECO:0000313" key="1">
    <source>
        <dbReference type="EMBL" id="WZN44474.1"/>
    </source>
</evidence>
<reference evidence="1 2" key="1">
    <citation type="submission" date="2024-03" db="EMBL/GenBank/DDBJ databases">
        <title>Chitinophaga caseinilytica sp. nov., a casein hydrolysing bacterium isolated from forest soil.</title>
        <authorList>
            <person name="Lee D.S."/>
            <person name="Han D.M."/>
            <person name="Baek J.H."/>
            <person name="Choi D.G."/>
            <person name="Jeon J.H."/>
            <person name="Jeon C.O."/>
        </authorList>
    </citation>
    <scope>NUCLEOTIDE SEQUENCE [LARGE SCALE GENOMIC DNA]</scope>
    <source>
        <strain evidence="1 2">KACC 19118</strain>
    </source>
</reference>
<dbReference type="RefSeq" id="WP_341839255.1">
    <property type="nucleotide sequence ID" value="NZ_CP149792.1"/>
</dbReference>
<protein>
    <recommendedName>
        <fullName evidence="3">CHAD domain-containing protein</fullName>
    </recommendedName>
</protein>
<dbReference type="Proteomes" id="UP001449657">
    <property type="component" value="Chromosome"/>
</dbReference>
<evidence type="ECO:0008006" key="3">
    <source>
        <dbReference type="Google" id="ProtNLM"/>
    </source>
</evidence>